<accession>A0ABN9WHC9</accession>
<proteinExistence type="predicted"/>
<evidence type="ECO:0000313" key="2">
    <source>
        <dbReference type="EMBL" id="CAK0885876.1"/>
    </source>
</evidence>
<sequence>MRSSAARTTPPRPRRSPARAFPVRARRAAGHAATPRHPAASNAGRGGPACTLARRRAPAPESRGLEDRRGPAAATGGATTKPPASQPQSTDHSQAAAAAHSAAARHDAMDAHGPASTAWAQGA</sequence>
<comment type="caution">
    <text evidence="2">The sequence shown here is derived from an EMBL/GenBank/DDBJ whole genome shotgun (WGS) entry which is preliminary data.</text>
</comment>
<evidence type="ECO:0000313" key="3">
    <source>
        <dbReference type="Proteomes" id="UP001189429"/>
    </source>
</evidence>
<organism evidence="2 3">
    <name type="scientific">Prorocentrum cordatum</name>
    <dbReference type="NCBI Taxonomy" id="2364126"/>
    <lineage>
        <taxon>Eukaryota</taxon>
        <taxon>Sar</taxon>
        <taxon>Alveolata</taxon>
        <taxon>Dinophyceae</taxon>
        <taxon>Prorocentrales</taxon>
        <taxon>Prorocentraceae</taxon>
        <taxon>Prorocentrum</taxon>
    </lineage>
</organism>
<keyword evidence="3" id="KW-1185">Reference proteome</keyword>
<dbReference type="EMBL" id="CAUYUJ010018726">
    <property type="protein sequence ID" value="CAK0885876.1"/>
    <property type="molecule type" value="Genomic_DNA"/>
</dbReference>
<protein>
    <submittedName>
        <fullName evidence="2">Uncharacterized protein</fullName>
    </submittedName>
</protein>
<reference evidence="2" key="1">
    <citation type="submission" date="2023-10" db="EMBL/GenBank/DDBJ databases">
        <authorList>
            <person name="Chen Y."/>
            <person name="Shah S."/>
            <person name="Dougan E. K."/>
            <person name="Thang M."/>
            <person name="Chan C."/>
        </authorList>
    </citation>
    <scope>NUCLEOTIDE SEQUENCE [LARGE SCALE GENOMIC DNA]</scope>
</reference>
<evidence type="ECO:0000256" key="1">
    <source>
        <dbReference type="SAM" id="MobiDB-lite"/>
    </source>
</evidence>
<gene>
    <name evidence="2" type="ORF">PCOR1329_LOCUS67369</name>
</gene>
<feature type="compositionally biased region" description="Low complexity" evidence="1">
    <location>
        <begin position="71"/>
        <end position="102"/>
    </location>
</feature>
<feature type="region of interest" description="Disordered" evidence="1">
    <location>
        <begin position="1"/>
        <end position="123"/>
    </location>
</feature>
<name>A0ABN9WHC9_9DINO</name>
<dbReference type="Proteomes" id="UP001189429">
    <property type="component" value="Unassembled WGS sequence"/>
</dbReference>